<gene>
    <name evidence="2" type="ORF">ISP13_15520</name>
</gene>
<proteinExistence type="predicted"/>
<sequence length="164" mass="18784">MHFSVFVPLMIALVLSCLSVRRGGAPVTSGVYRYPRAFSLVLMIATAAMFTVPLWPGIKFTPFQILCMDGFFALFFLIGVVIEFFRVKVSDNDIKQGFWPIKNEMLFRDMRLIELSEKRSGSYVAITMKDGKKFRFDSMLESFSYFCQDVAKKGRQNSVEVTVR</sequence>
<keyword evidence="1" id="KW-0472">Membrane</keyword>
<name>A0ABW8IYL7_9GAMM</name>
<accession>A0ABW8IYL7</accession>
<protein>
    <submittedName>
        <fullName evidence="2">Uncharacterized protein</fullName>
    </submittedName>
</protein>
<keyword evidence="1" id="KW-0812">Transmembrane</keyword>
<comment type="caution">
    <text evidence="2">The sequence shown here is derived from an EMBL/GenBank/DDBJ whole genome shotgun (WGS) entry which is preliminary data.</text>
</comment>
<dbReference type="Proteomes" id="UP001620405">
    <property type="component" value="Unassembled WGS sequence"/>
</dbReference>
<dbReference type="RefSeq" id="WP_284396127.1">
    <property type="nucleotide sequence ID" value="NZ_BSNQ01000003.1"/>
</dbReference>
<evidence type="ECO:0000313" key="3">
    <source>
        <dbReference type="Proteomes" id="UP001620405"/>
    </source>
</evidence>
<dbReference type="EMBL" id="JADIKG010000013">
    <property type="protein sequence ID" value="MFK2874952.1"/>
    <property type="molecule type" value="Genomic_DNA"/>
</dbReference>
<evidence type="ECO:0000256" key="1">
    <source>
        <dbReference type="SAM" id="Phobius"/>
    </source>
</evidence>
<organism evidence="2 3">
    <name type="scientific">Dyella lipolytica</name>
    <dbReference type="NCBI Taxonomy" id="1867835"/>
    <lineage>
        <taxon>Bacteria</taxon>
        <taxon>Pseudomonadati</taxon>
        <taxon>Pseudomonadota</taxon>
        <taxon>Gammaproteobacteria</taxon>
        <taxon>Lysobacterales</taxon>
        <taxon>Rhodanobacteraceae</taxon>
        <taxon>Dyella</taxon>
    </lineage>
</organism>
<reference evidence="2 3" key="1">
    <citation type="submission" date="2020-10" db="EMBL/GenBank/DDBJ databases">
        <title>Phylogeny of dyella-like bacteria.</title>
        <authorList>
            <person name="Fu J."/>
        </authorList>
    </citation>
    <scope>NUCLEOTIDE SEQUENCE [LARGE SCALE GENOMIC DNA]</scope>
    <source>
        <strain evidence="2 3">DHOB07</strain>
    </source>
</reference>
<feature type="transmembrane region" description="Helical" evidence="1">
    <location>
        <begin position="65"/>
        <end position="85"/>
    </location>
</feature>
<feature type="transmembrane region" description="Helical" evidence="1">
    <location>
        <begin position="38"/>
        <end position="58"/>
    </location>
</feature>
<evidence type="ECO:0000313" key="2">
    <source>
        <dbReference type="EMBL" id="MFK2874952.1"/>
    </source>
</evidence>
<keyword evidence="1" id="KW-1133">Transmembrane helix</keyword>
<keyword evidence="3" id="KW-1185">Reference proteome</keyword>